<dbReference type="STRING" id="1111676.MHC_02730"/>
<dbReference type="PANTHER" id="PTHR30408">
    <property type="entry name" value="TYPE-1 RESTRICTION ENZYME ECOKI SPECIFICITY PROTEIN"/>
    <property type="match status" value="1"/>
</dbReference>
<accession>H6N6Y6</accession>
<dbReference type="Pfam" id="PF01420">
    <property type="entry name" value="Methylase_S"/>
    <property type="match status" value="1"/>
</dbReference>
<name>H6N6Y6_MYCHN</name>
<dbReference type="Proteomes" id="UP000009135">
    <property type="component" value="Chromosome"/>
</dbReference>
<keyword evidence="3" id="KW-0238">DNA-binding</keyword>
<sequence length="200" mass="23240">MSFQLSLEKIKDVKYLPLGDVCKICIGINIPWSLQGDSGLPIVKSENIRNGRIVTGNLNYCNRENYPDAEVIKYGDVVMIRKGRVGEVWINLTDREFFFNEKLFKFTANKDILSSRYLYCFFLSLSKRIPMHVVSGVKKIRKSDLERLLIPIPSLKDQEMIVKDLDRFCENRCREFCEGYFATTTHNELLLPELNLFLSI</sequence>
<dbReference type="EMBL" id="CP003199">
    <property type="protein sequence ID" value="AEW45408.1"/>
    <property type="molecule type" value="Genomic_DNA"/>
</dbReference>
<dbReference type="REBASE" id="134960">
    <property type="entry name" value="S2.MhaIllORF2775P"/>
</dbReference>
<feature type="domain" description="Type I restriction modification DNA specificity" evidence="4">
    <location>
        <begin position="11"/>
        <end position="170"/>
    </location>
</feature>
<evidence type="ECO:0000259" key="4">
    <source>
        <dbReference type="Pfam" id="PF01420"/>
    </source>
</evidence>
<dbReference type="KEGG" id="mhe:MHC_02730"/>
<keyword evidence="6" id="KW-1185">Reference proteome</keyword>
<proteinExistence type="inferred from homology"/>
<reference evidence="5 6" key="1">
    <citation type="journal article" date="2012" name="J. Bacteriol.">
        <title>Complete genome sequence of Mycoplasma haemocanis strain Illinois.</title>
        <authorList>
            <person name="do Nascimento N.C."/>
            <person name="Guimaraes A.M."/>
            <person name="Santos A.P."/>
            <person name="Sanmiguel P.J."/>
            <person name="Messick J.B."/>
        </authorList>
    </citation>
    <scope>NUCLEOTIDE SEQUENCE [LARGE SCALE GENOMIC DNA]</scope>
    <source>
        <strain evidence="5 6">Illinois</strain>
    </source>
</reference>
<protein>
    <submittedName>
        <fullName evidence="5">Type I restriction enzyme specificity HsdS domain protein</fullName>
        <ecNumber evidence="5">3.1.21.3</ecNumber>
    </submittedName>
</protein>
<dbReference type="GO" id="GO:0009307">
    <property type="term" value="P:DNA restriction-modification system"/>
    <property type="evidence" value="ECO:0007669"/>
    <property type="project" value="UniProtKB-KW"/>
</dbReference>
<dbReference type="OrthoDB" id="396674at2"/>
<dbReference type="Gene3D" id="3.90.220.20">
    <property type="entry name" value="DNA methylase specificity domains"/>
    <property type="match status" value="1"/>
</dbReference>
<dbReference type="AlphaFoldDB" id="H6N6Y6"/>
<dbReference type="InterPro" id="IPR000055">
    <property type="entry name" value="Restrct_endonuc_typeI_TRD"/>
</dbReference>
<dbReference type="InterPro" id="IPR052021">
    <property type="entry name" value="Type-I_RS_S_subunit"/>
</dbReference>
<dbReference type="SUPFAM" id="SSF116734">
    <property type="entry name" value="DNA methylase specificity domain"/>
    <property type="match status" value="1"/>
</dbReference>
<dbReference type="HOGENOM" id="CLU_021095_5_1_14"/>
<keyword evidence="5" id="KW-0378">Hydrolase</keyword>
<organism evidence="5 6">
    <name type="scientific">Mycoplasma haemocanis (strain Illinois)</name>
    <dbReference type="NCBI Taxonomy" id="1111676"/>
    <lineage>
        <taxon>Bacteria</taxon>
        <taxon>Bacillati</taxon>
        <taxon>Mycoplasmatota</taxon>
        <taxon>Mollicutes</taxon>
        <taxon>Mycoplasmataceae</taxon>
        <taxon>Mycoplasma</taxon>
    </lineage>
</organism>
<dbReference type="PANTHER" id="PTHR30408:SF12">
    <property type="entry name" value="TYPE I RESTRICTION ENZYME MJAVIII SPECIFICITY SUBUNIT"/>
    <property type="match status" value="1"/>
</dbReference>
<gene>
    <name evidence="5" type="ordered locus">MHC_02730</name>
</gene>
<evidence type="ECO:0000313" key="6">
    <source>
        <dbReference type="Proteomes" id="UP000009135"/>
    </source>
</evidence>
<keyword evidence="2" id="KW-0680">Restriction system</keyword>
<evidence type="ECO:0000256" key="2">
    <source>
        <dbReference type="ARBA" id="ARBA00022747"/>
    </source>
</evidence>
<dbReference type="GO" id="GO:0009035">
    <property type="term" value="F:type I site-specific deoxyribonuclease activity"/>
    <property type="evidence" value="ECO:0007669"/>
    <property type="project" value="UniProtKB-EC"/>
</dbReference>
<evidence type="ECO:0000313" key="5">
    <source>
        <dbReference type="EMBL" id="AEW45408.1"/>
    </source>
</evidence>
<dbReference type="GO" id="GO:0003677">
    <property type="term" value="F:DNA binding"/>
    <property type="evidence" value="ECO:0007669"/>
    <property type="project" value="UniProtKB-KW"/>
</dbReference>
<dbReference type="EC" id="3.1.21.3" evidence="5"/>
<comment type="similarity">
    <text evidence="1">Belongs to the type-I restriction system S methylase family.</text>
</comment>
<evidence type="ECO:0000256" key="1">
    <source>
        <dbReference type="ARBA" id="ARBA00010923"/>
    </source>
</evidence>
<evidence type="ECO:0000256" key="3">
    <source>
        <dbReference type="ARBA" id="ARBA00023125"/>
    </source>
</evidence>
<dbReference type="InterPro" id="IPR044946">
    <property type="entry name" value="Restrct_endonuc_typeI_TRD_sf"/>
</dbReference>